<protein>
    <submittedName>
        <fullName evidence="1">Uncharacterized protein</fullName>
    </submittedName>
</protein>
<evidence type="ECO:0000313" key="2">
    <source>
        <dbReference type="Proteomes" id="UP001281147"/>
    </source>
</evidence>
<keyword evidence="2" id="KW-1185">Reference proteome</keyword>
<gene>
    <name evidence="1" type="ORF">LTR37_017070</name>
</gene>
<dbReference type="Proteomes" id="UP001281147">
    <property type="component" value="Unassembled WGS sequence"/>
</dbReference>
<organism evidence="1 2">
    <name type="scientific">Vermiconidia calcicola</name>
    <dbReference type="NCBI Taxonomy" id="1690605"/>
    <lineage>
        <taxon>Eukaryota</taxon>
        <taxon>Fungi</taxon>
        <taxon>Dikarya</taxon>
        <taxon>Ascomycota</taxon>
        <taxon>Pezizomycotina</taxon>
        <taxon>Dothideomycetes</taxon>
        <taxon>Dothideomycetidae</taxon>
        <taxon>Mycosphaerellales</taxon>
        <taxon>Extremaceae</taxon>
        <taxon>Vermiconidia</taxon>
    </lineage>
</organism>
<sequence length="127" mass="14284">MAIWNALIRTHHITSRKKVAKLKQAASAQAVFVLLRSGGSPGIMYVEGSKDGVEDWVGVVQRLRYKDYQLASKPAATSLEHSIPSEARDVGFFETESVKDFGHQMQQRGVFAWWRKAMGYASDDQRL</sequence>
<dbReference type="EMBL" id="JAUTXU010000214">
    <property type="protein sequence ID" value="KAK3698112.1"/>
    <property type="molecule type" value="Genomic_DNA"/>
</dbReference>
<reference evidence="1" key="1">
    <citation type="submission" date="2023-07" db="EMBL/GenBank/DDBJ databases">
        <title>Black Yeasts Isolated from many extreme environments.</title>
        <authorList>
            <person name="Coleine C."/>
            <person name="Stajich J.E."/>
            <person name="Selbmann L."/>
        </authorList>
    </citation>
    <scope>NUCLEOTIDE SEQUENCE</scope>
    <source>
        <strain evidence="1">CCFEE 5714</strain>
    </source>
</reference>
<comment type="caution">
    <text evidence="1">The sequence shown here is derived from an EMBL/GenBank/DDBJ whole genome shotgun (WGS) entry which is preliminary data.</text>
</comment>
<accession>A0ACC3MKX8</accession>
<proteinExistence type="predicted"/>
<evidence type="ECO:0000313" key="1">
    <source>
        <dbReference type="EMBL" id="KAK3698112.1"/>
    </source>
</evidence>
<name>A0ACC3MKX8_9PEZI</name>